<feature type="region of interest" description="Disordered" evidence="1">
    <location>
        <begin position="312"/>
        <end position="345"/>
    </location>
</feature>
<evidence type="ECO:0000256" key="2">
    <source>
        <dbReference type="SAM" id="Phobius"/>
    </source>
</evidence>
<evidence type="ECO:0000313" key="4">
    <source>
        <dbReference type="EMBL" id="EEN49962.1"/>
    </source>
</evidence>
<feature type="signal peptide" evidence="3">
    <location>
        <begin position="1"/>
        <end position="24"/>
    </location>
</feature>
<sequence>MRKKLRHLLIFLLIILKGLNMPEAGCRCWPKWCACRRMGLTSIPQDLPPTIYTLALTVALLTVAITLTIWYKRRVSNSDTASNCIGDMHNTNTTPVANDYENVNTITTDIANENENVGNTNTTAIGHQYEDMNQHNQTGQGQSQANTEPNTNTAATVVNCGNNNQYEDVDKQQNQAGQGQSQTKIKSLDAGNLAYGTGPNASQLNSLYTNTTAVVEASGNGQAGQGQSQAGTESLDIGNLSYGTGLTVSKLNSLYKVEDPCQAITQSNTNTTAAVVTSGHDQTEQGQSQANAESLTIGNLSHNEVLAALQPNTMYEDVKTPQKDPTSTEMTSGHDQTGQGQSQTNAQSLKVGNLTHNEVLAALQPNSMYEDVKTPQKDPTSTEMTSGHDQTGQGQSQINIIQSLNVGNLTHNEVLAALQLNTMYEDVKTPPKDPTSTEMTSGHDQTGQGQSTNTEALKFGNLTHNEVLAALQPNSMYVGAENTTKDRTSAEMTSGPDQTEQLAIAEILRVGNLSHDEVLAALQPNVTCTYNVGVKETPK</sequence>
<feature type="compositionally biased region" description="Polar residues" evidence="1">
    <location>
        <begin position="323"/>
        <end position="345"/>
    </location>
</feature>
<dbReference type="InParanoid" id="C3ZAS5"/>
<keyword evidence="2" id="KW-0472">Membrane</keyword>
<evidence type="ECO:0000256" key="3">
    <source>
        <dbReference type="SAM" id="SignalP"/>
    </source>
</evidence>
<dbReference type="EMBL" id="GG666603">
    <property type="protein sequence ID" value="EEN49962.1"/>
    <property type="molecule type" value="Genomic_DNA"/>
</dbReference>
<feature type="compositionally biased region" description="Polar residues" evidence="1">
    <location>
        <begin position="134"/>
        <end position="144"/>
    </location>
</feature>
<feature type="region of interest" description="Disordered" evidence="1">
    <location>
        <begin position="134"/>
        <end position="158"/>
    </location>
</feature>
<feature type="compositionally biased region" description="Polar residues" evidence="1">
    <location>
        <begin position="377"/>
        <end position="389"/>
    </location>
</feature>
<feature type="compositionally biased region" description="Polar residues" evidence="1">
    <location>
        <begin position="434"/>
        <end position="450"/>
    </location>
</feature>
<reference evidence="4" key="1">
    <citation type="journal article" date="2008" name="Nature">
        <title>The amphioxus genome and the evolution of the chordate karyotype.</title>
        <authorList>
            <consortium name="US DOE Joint Genome Institute (JGI-PGF)"/>
            <person name="Putnam N.H."/>
            <person name="Butts T."/>
            <person name="Ferrier D.E.K."/>
            <person name="Furlong R.F."/>
            <person name="Hellsten U."/>
            <person name="Kawashima T."/>
            <person name="Robinson-Rechavi M."/>
            <person name="Shoguchi E."/>
            <person name="Terry A."/>
            <person name="Yu J.-K."/>
            <person name="Benito-Gutierrez E.L."/>
            <person name="Dubchak I."/>
            <person name="Garcia-Fernandez J."/>
            <person name="Gibson-Brown J.J."/>
            <person name="Grigoriev I.V."/>
            <person name="Horton A.C."/>
            <person name="de Jong P.J."/>
            <person name="Jurka J."/>
            <person name="Kapitonov V.V."/>
            <person name="Kohara Y."/>
            <person name="Kuroki Y."/>
            <person name="Lindquist E."/>
            <person name="Lucas S."/>
            <person name="Osoegawa K."/>
            <person name="Pennacchio L.A."/>
            <person name="Salamov A.A."/>
            <person name="Satou Y."/>
            <person name="Sauka-Spengler T."/>
            <person name="Schmutz J."/>
            <person name="Shin-I T."/>
            <person name="Toyoda A."/>
            <person name="Bronner-Fraser M."/>
            <person name="Fujiyama A."/>
            <person name="Holland L.Z."/>
            <person name="Holland P.W.H."/>
            <person name="Satoh N."/>
            <person name="Rokhsar D.S."/>
        </authorList>
    </citation>
    <scope>NUCLEOTIDE SEQUENCE [LARGE SCALE GENOMIC DNA]</scope>
    <source>
        <strain evidence="4">S238N-H82</strain>
        <tissue evidence="4">Testes</tissue>
    </source>
</reference>
<name>C3ZAS5_BRAFL</name>
<keyword evidence="2" id="KW-0812">Transmembrane</keyword>
<feature type="chain" id="PRO_5002936542" evidence="3">
    <location>
        <begin position="25"/>
        <end position="539"/>
    </location>
</feature>
<feature type="region of interest" description="Disordered" evidence="1">
    <location>
        <begin position="427"/>
        <end position="450"/>
    </location>
</feature>
<keyword evidence="3" id="KW-0732">Signal</keyword>
<proteinExistence type="predicted"/>
<protein>
    <submittedName>
        <fullName evidence="4">Uncharacterized protein</fullName>
    </submittedName>
</protein>
<dbReference type="AlphaFoldDB" id="C3ZAS5"/>
<keyword evidence="2" id="KW-1133">Transmembrane helix</keyword>
<accession>C3ZAS5</accession>
<feature type="transmembrane region" description="Helical" evidence="2">
    <location>
        <begin position="50"/>
        <end position="71"/>
    </location>
</feature>
<organism>
    <name type="scientific">Branchiostoma floridae</name>
    <name type="common">Florida lancelet</name>
    <name type="synonym">Amphioxus</name>
    <dbReference type="NCBI Taxonomy" id="7739"/>
    <lineage>
        <taxon>Eukaryota</taxon>
        <taxon>Metazoa</taxon>
        <taxon>Chordata</taxon>
        <taxon>Cephalochordata</taxon>
        <taxon>Leptocardii</taxon>
        <taxon>Amphioxiformes</taxon>
        <taxon>Branchiostomatidae</taxon>
        <taxon>Branchiostoma</taxon>
    </lineage>
</organism>
<feature type="region of interest" description="Disordered" evidence="1">
    <location>
        <begin position="363"/>
        <end position="394"/>
    </location>
</feature>
<evidence type="ECO:0000256" key="1">
    <source>
        <dbReference type="SAM" id="MobiDB-lite"/>
    </source>
</evidence>
<gene>
    <name evidence="4" type="ORF">BRAFLDRAFT_68615</name>
</gene>
<feature type="compositionally biased region" description="Low complexity" evidence="1">
    <location>
        <begin position="145"/>
        <end position="158"/>
    </location>
</feature>